<dbReference type="Gene3D" id="2.40.110.10">
    <property type="entry name" value="Butyryl-CoA Dehydrogenase, subunit A, domain 2"/>
    <property type="match status" value="1"/>
</dbReference>
<evidence type="ECO:0000256" key="3">
    <source>
        <dbReference type="ARBA" id="ARBA00022643"/>
    </source>
</evidence>
<proteinExistence type="inferred from homology"/>
<evidence type="ECO:0000256" key="13">
    <source>
        <dbReference type="ARBA" id="ARBA00049456"/>
    </source>
</evidence>
<dbReference type="InterPro" id="IPR006091">
    <property type="entry name" value="Acyl-CoA_Oxase/DH_mid-dom"/>
</dbReference>
<dbReference type="EMBL" id="JBHLUH010000084">
    <property type="protein sequence ID" value="MFC0533499.1"/>
    <property type="molecule type" value="Genomic_DNA"/>
</dbReference>
<evidence type="ECO:0000256" key="7">
    <source>
        <dbReference type="ARBA" id="ARBA00034307"/>
    </source>
</evidence>
<evidence type="ECO:0000256" key="5">
    <source>
        <dbReference type="ARBA" id="ARBA00023002"/>
    </source>
</evidence>
<dbReference type="Proteomes" id="UP001589867">
    <property type="component" value="Unassembled WGS sequence"/>
</dbReference>
<sequence>MAGDAIGAARRLAPRMAARAAEHDREGSFPVDDFADLRAAGLFGLMVPSRLGGKGAGFAEYATVAYELARGNGATALVFNMHASVTGALSAVNEDVAESLGVPDEALAARDRMLAEAAAGSWYGVAMSERGAGPRLSQLATMYEQVDGGYHIKGSKTFCSGAGNADAYLVAARSASDQSVVSQFLVPATAGGLTVEPTWDSLGMRATASHDLHIDTVVPDDTLLGGVEGLALVVAQMMPHWLIASYAAVYVGVAQATVDAAVEHVVKRGVAELPSVRSRIGRADAAVAATRLVVAEAARRVDEEPGAEETNRWVWRAKLLAGTTAAEVAASMLEAAGTSATRRGHPLERLYRDARCGSLHPATSDVCADWLGVAAIGGDPDREGTTPRW</sequence>
<evidence type="ECO:0000256" key="10">
    <source>
        <dbReference type="ARBA" id="ARBA00034345"/>
    </source>
</evidence>
<evidence type="ECO:0000256" key="2">
    <source>
        <dbReference type="ARBA" id="ARBA00022630"/>
    </source>
</evidence>
<dbReference type="InterPro" id="IPR036250">
    <property type="entry name" value="AcylCo_DH-like_C"/>
</dbReference>
<comment type="subcellular location">
    <subcellularLocation>
        <location evidence="1">Cytoplasm</location>
    </subcellularLocation>
</comment>
<dbReference type="PANTHER" id="PTHR43884:SF12">
    <property type="entry name" value="ISOVALERYL-COA DEHYDROGENASE, MITOCHONDRIAL-RELATED"/>
    <property type="match status" value="1"/>
</dbReference>
<keyword evidence="18" id="KW-1185">Reference proteome</keyword>
<evidence type="ECO:0000256" key="1">
    <source>
        <dbReference type="ARBA" id="ARBA00004496"/>
    </source>
</evidence>
<feature type="domain" description="Acyl-CoA dehydrogenase/oxidase N-terminal" evidence="15">
    <location>
        <begin position="12"/>
        <end position="87"/>
    </location>
</feature>
<feature type="domain" description="Acyl-CoA oxidase/dehydrogenase middle" evidence="14">
    <location>
        <begin position="125"/>
        <end position="217"/>
    </location>
</feature>
<dbReference type="InterPro" id="IPR046373">
    <property type="entry name" value="Acyl-CoA_Oxase/DH_mid-dom_sf"/>
</dbReference>
<keyword evidence="3" id="KW-0288">FMN</keyword>
<keyword evidence="4" id="KW-0547">Nucleotide-binding</keyword>
<dbReference type="SUPFAM" id="SSF47203">
    <property type="entry name" value="Acyl-CoA dehydrogenase C-terminal domain-like"/>
    <property type="match status" value="1"/>
</dbReference>
<dbReference type="EC" id="1.14.14.21" evidence="9"/>
<dbReference type="Gene3D" id="1.10.540.10">
    <property type="entry name" value="Acyl-CoA dehydrogenase/oxidase, N-terminal domain"/>
    <property type="match status" value="1"/>
</dbReference>
<keyword evidence="2" id="KW-0285">Flavoprotein</keyword>
<evidence type="ECO:0000256" key="11">
    <source>
        <dbReference type="ARBA" id="ARBA00047859"/>
    </source>
</evidence>
<dbReference type="InterPro" id="IPR013786">
    <property type="entry name" value="AcylCoA_DH/ox_N"/>
</dbReference>
<comment type="catalytic activity">
    <reaction evidence="13">
        <text>dibenzothiophene + 2 FMNH2 + 2 O2 = dibenzothiophene 5,5-dioxide + 2 FMN + 2 H2O + 2 H(+)</text>
        <dbReference type="Rhea" id="RHEA:49072"/>
        <dbReference type="ChEBI" id="CHEBI:15377"/>
        <dbReference type="ChEBI" id="CHEBI:15378"/>
        <dbReference type="ChEBI" id="CHEBI:15379"/>
        <dbReference type="ChEBI" id="CHEBI:23681"/>
        <dbReference type="ChEBI" id="CHEBI:57618"/>
        <dbReference type="ChEBI" id="CHEBI:58210"/>
        <dbReference type="ChEBI" id="CHEBI:90356"/>
        <dbReference type="EC" id="1.14.14.21"/>
    </reaction>
</comment>
<accession>A0ABV6MFZ4</accession>
<evidence type="ECO:0000256" key="8">
    <source>
        <dbReference type="ARBA" id="ARBA00034317"/>
    </source>
</evidence>
<evidence type="ECO:0000259" key="14">
    <source>
        <dbReference type="Pfam" id="PF02770"/>
    </source>
</evidence>
<comment type="pathway">
    <text evidence="7">Sulfur metabolism; dibenzothiophene degradation.</text>
</comment>
<keyword evidence="6" id="KW-0503">Monooxygenase</keyword>
<dbReference type="Pfam" id="PF02770">
    <property type="entry name" value="Acyl-CoA_dh_M"/>
    <property type="match status" value="1"/>
</dbReference>
<dbReference type="CDD" id="cd00567">
    <property type="entry name" value="ACAD"/>
    <property type="match status" value="1"/>
</dbReference>
<evidence type="ECO:0000256" key="12">
    <source>
        <dbReference type="ARBA" id="ARBA00048445"/>
    </source>
</evidence>
<dbReference type="Gene3D" id="1.20.140.10">
    <property type="entry name" value="Butyryl-CoA Dehydrogenase, subunit A, domain 3"/>
    <property type="match status" value="1"/>
</dbReference>
<evidence type="ECO:0000259" key="16">
    <source>
        <dbReference type="Pfam" id="PF08028"/>
    </source>
</evidence>
<dbReference type="Pfam" id="PF02771">
    <property type="entry name" value="Acyl-CoA_dh_N"/>
    <property type="match status" value="1"/>
</dbReference>
<evidence type="ECO:0000313" key="17">
    <source>
        <dbReference type="EMBL" id="MFC0533499.1"/>
    </source>
</evidence>
<comment type="caution">
    <text evidence="17">The sequence shown here is derived from an EMBL/GenBank/DDBJ whole genome shotgun (WGS) entry which is preliminary data.</text>
</comment>
<dbReference type="InterPro" id="IPR037069">
    <property type="entry name" value="AcylCoA_DH/ox_N_sf"/>
</dbReference>
<dbReference type="PIRSF" id="PIRSF016578">
    <property type="entry name" value="HsaA"/>
    <property type="match status" value="1"/>
</dbReference>
<organism evidence="17 18">
    <name type="scientific">Phytohabitans kaempferiae</name>
    <dbReference type="NCBI Taxonomy" id="1620943"/>
    <lineage>
        <taxon>Bacteria</taxon>
        <taxon>Bacillati</taxon>
        <taxon>Actinomycetota</taxon>
        <taxon>Actinomycetes</taxon>
        <taxon>Micromonosporales</taxon>
        <taxon>Micromonosporaceae</taxon>
    </lineage>
</organism>
<dbReference type="GO" id="GO:0016491">
    <property type="term" value="F:oxidoreductase activity"/>
    <property type="evidence" value="ECO:0007669"/>
    <property type="project" value="UniProtKB-KW"/>
</dbReference>
<gene>
    <name evidence="17" type="ORF">ACFFIA_38425</name>
</gene>
<comment type="similarity">
    <text evidence="8">Belongs to the DszC flavin monooxygenase family.</text>
</comment>
<protein>
    <recommendedName>
        <fullName evidence="10">Dibenzothiophene monooxygenase</fullName>
        <ecNumber evidence="9">1.14.14.21</ecNumber>
    </recommendedName>
</protein>
<evidence type="ECO:0000313" key="18">
    <source>
        <dbReference type="Proteomes" id="UP001589867"/>
    </source>
</evidence>
<dbReference type="RefSeq" id="WP_377261158.1">
    <property type="nucleotide sequence ID" value="NZ_JBHLUH010000084.1"/>
</dbReference>
<dbReference type="Pfam" id="PF08028">
    <property type="entry name" value="Acyl-CoA_dh_2"/>
    <property type="match status" value="1"/>
</dbReference>
<dbReference type="InterPro" id="IPR013107">
    <property type="entry name" value="Acyl-CoA_DH_C"/>
</dbReference>
<feature type="domain" description="Acyl-CoA dehydrogenase C-terminal" evidence="16">
    <location>
        <begin position="246"/>
        <end position="364"/>
    </location>
</feature>
<evidence type="ECO:0000256" key="6">
    <source>
        <dbReference type="ARBA" id="ARBA00023033"/>
    </source>
</evidence>
<dbReference type="SUPFAM" id="SSF56645">
    <property type="entry name" value="Acyl-CoA dehydrogenase NM domain-like"/>
    <property type="match status" value="1"/>
</dbReference>
<evidence type="ECO:0000256" key="4">
    <source>
        <dbReference type="ARBA" id="ARBA00022741"/>
    </source>
</evidence>
<dbReference type="InterPro" id="IPR009100">
    <property type="entry name" value="AcylCoA_DH/oxidase_NM_dom_sf"/>
</dbReference>
<evidence type="ECO:0000256" key="9">
    <source>
        <dbReference type="ARBA" id="ARBA00034328"/>
    </source>
</evidence>
<reference evidence="17 18" key="1">
    <citation type="submission" date="2024-09" db="EMBL/GenBank/DDBJ databases">
        <authorList>
            <person name="Sun Q."/>
            <person name="Mori K."/>
        </authorList>
    </citation>
    <scope>NUCLEOTIDE SEQUENCE [LARGE SCALE GENOMIC DNA]</scope>
    <source>
        <strain evidence="17 18">TBRC 3947</strain>
    </source>
</reference>
<keyword evidence="5 17" id="KW-0560">Oxidoreductase</keyword>
<dbReference type="PANTHER" id="PTHR43884">
    <property type="entry name" value="ACYL-COA DEHYDROGENASE"/>
    <property type="match status" value="1"/>
</dbReference>
<comment type="catalytic activity">
    <reaction evidence="11">
        <text>dibenzothiophene + FMNH2 + O2 = dibenzothiophene 5-oxide + FMN + H2O + H(+)</text>
        <dbReference type="Rhea" id="RHEA:49076"/>
        <dbReference type="ChEBI" id="CHEBI:15377"/>
        <dbReference type="ChEBI" id="CHEBI:15378"/>
        <dbReference type="ChEBI" id="CHEBI:15379"/>
        <dbReference type="ChEBI" id="CHEBI:23681"/>
        <dbReference type="ChEBI" id="CHEBI:23683"/>
        <dbReference type="ChEBI" id="CHEBI:57618"/>
        <dbReference type="ChEBI" id="CHEBI:58210"/>
    </reaction>
</comment>
<name>A0ABV6MFZ4_9ACTN</name>
<evidence type="ECO:0000259" key="15">
    <source>
        <dbReference type="Pfam" id="PF02771"/>
    </source>
</evidence>
<comment type="catalytic activity">
    <reaction evidence="12">
        <text>dibenzothiophene 5-oxide + FMNH2 + O2 = dibenzothiophene 5,5-dioxide + FMN + H2O + H(+)</text>
        <dbReference type="Rhea" id="RHEA:49080"/>
        <dbReference type="ChEBI" id="CHEBI:15377"/>
        <dbReference type="ChEBI" id="CHEBI:15378"/>
        <dbReference type="ChEBI" id="CHEBI:15379"/>
        <dbReference type="ChEBI" id="CHEBI:23683"/>
        <dbReference type="ChEBI" id="CHEBI:57618"/>
        <dbReference type="ChEBI" id="CHEBI:58210"/>
        <dbReference type="ChEBI" id="CHEBI:90356"/>
    </reaction>
</comment>